<dbReference type="Proteomes" id="UP000184041">
    <property type="component" value="Unassembled WGS sequence"/>
</dbReference>
<dbReference type="STRING" id="1194090.SAMN05443144_10397"/>
<dbReference type="PANTHER" id="PTHR11647">
    <property type="entry name" value="HYDRANTOINASE/DIHYDROPYRIMIDINASE FAMILY MEMBER"/>
    <property type="match status" value="1"/>
</dbReference>
<organism evidence="3 4">
    <name type="scientific">Fodinibius roseus</name>
    <dbReference type="NCBI Taxonomy" id="1194090"/>
    <lineage>
        <taxon>Bacteria</taxon>
        <taxon>Pseudomonadati</taxon>
        <taxon>Balneolota</taxon>
        <taxon>Balneolia</taxon>
        <taxon>Balneolales</taxon>
        <taxon>Balneolaceae</taxon>
        <taxon>Fodinibius</taxon>
    </lineage>
</organism>
<dbReference type="OrthoDB" id="9775607at2"/>
<keyword evidence="1" id="KW-0472">Membrane</keyword>
<dbReference type="InterPro" id="IPR032466">
    <property type="entry name" value="Metal_Hydrolase"/>
</dbReference>
<accession>A0A1M4W2R0</accession>
<dbReference type="GO" id="GO:0016812">
    <property type="term" value="F:hydrolase activity, acting on carbon-nitrogen (but not peptide) bonds, in cyclic amides"/>
    <property type="evidence" value="ECO:0007669"/>
    <property type="project" value="TreeGrafter"/>
</dbReference>
<gene>
    <name evidence="3" type="ORF">SAMN05443144_10397</name>
</gene>
<reference evidence="3 4" key="1">
    <citation type="submission" date="2016-11" db="EMBL/GenBank/DDBJ databases">
        <authorList>
            <person name="Jaros S."/>
            <person name="Januszkiewicz K."/>
            <person name="Wedrychowicz H."/>
        </authorList>
    </citation>
    <scope>NUCLEOTIDE SEQUENCE [LARGE SCALE GENOMIC DNA]</scope>
    <source>
        <strain evidence="3 4">DSM 21986</strain>
    </source>
</reference>
<dbReference type="InterPro" id="IPR011059">
    <property type="entry name" value="Metal-dep_hydrolase_composite"/>
</dbReference>
<keyword evidence="1" id="KW-1133">Transmembrane helix</keyword>
<evidence type="ECO:0000256" key="1">
    <source>
        <dbReference type="SAM" id="Phobius"/>
    </source>
</evidence>
<dbReference type="RefSeq" id="WP_084088013.1">
    <property type="nucleotide sequence ID" value="NZ_FQUS01000003.1"/>
</dbReference>
<keyword evidence="1" id="KW-0812">Transmembrane</keyword>
<protein>
    <submittedName>
        <fullName evidence="3">N-acyl-D-amino-acid deacylase</fullName>
    </submittedName>
</protein>
<proteinExistence type="predicted"/>
<evidence type="ECO:0000259" key="2">
    <source>
        <dbReference type="Pfam" id="PF07969"/>
    </source>
</evidence>
<dbReference type="SUPFAM" id="SSF51338">
    <property type="entry name" value="Composite domain of metallo-dependent hydrolases"/>
    <property type="match status" value="1"/>
</dbReference>
<dbReference type="InterPro" id="IPR013108">
    <property type="entry name" value="Amidohydro_3"/>
</dbReference>
<evidence type="ECO:0000313" key="3">
    <source>
        <dbReference type="EMBL" id="SHE75252.1"/>
    </source>
</evidence>
<dbReference type="Pfam" id="PF07969">
    <property type="entry name" value="Amidohydro_3"/>
    <property type="match status" value="1"/>
</dbReference>
<sequence length="556" mass="60922">MEAYNGKIEDSMGFTVRKAINNIVTGVFCLTLISCAILSDMPAGSEYDYDTIITNGRVLDGTGNPWYYADIAIKGDEIVTIGEVQGEVARDTIDATGLYVTPGFIDVHSHAGSGLTDPELSGAKPLLLQGITTVFVNPDGGGAVDLEQQRRELLEDGIGVNVAQMVPHGSIRGEVIGMEDRAPAPDEMREMKRLVREGMRAGGFGLSSGPFYSPGSYATTGELVELAREAAAYDGAYTSHIRDESNYTIGLEAAVDEVIQVAREARLPGVVTHIKALGPPVWGLSETIVANIEQARAEGVEVFADQYPYMASATGLIPALVPRWAEVGGHDELVERLEDPELFPKIRSGMKENLARRGGADRIQFRYYRPDATIEGKTLQEVAGARNRSPLEMAIELIKEGRPGIVSFNMTEEDVHRFMRQRWTMTSSDGGLVPLGQGVPHPRNYGTYPRKIKKYVTEKEVIDLPSAIRSMTTLPAQVFGLTDRGQLREGAKADFAMFDLEQFADKATFQEPHQYSTGMEYVLVNGTVVVREGTFSSKRAGRILRHIAEKDDKERK</sequence>
<dbReference type="EMBL" id="FQUS01000003">
    <property type="protein sequence ID" value="SHE75252.1"/>
    <property type="molecule type" value="Genomic_DNA"/>
</dbReference>
<feature type="transmembrane region" description="Helical" evidence="1">
    <location>
        <begin position="20"/>
        <end position="39"/>
    </location>
</feature>
<dbReference type="PROSITE" id="PS51257">
    <property type="entry name" value="PROKAR_LIPOPROTEIN"/>
    <property type="match status" value="1"/>
</dbReference>
<dbReference type="Gene3D" id="3.20.20.140">
    <property type="entry name" value="Metal-dependent hydrolases"/>
    <property type="match status" value="2"/>
</dbReference>
<dbReference type="CDD" id="cd01297">
    <property type="entry name" value="D-aminoacylase"/>
    <property type="match status" value="1"/>
</dbReference>
<evidence type="ECO:0000313" key="4">
    <source>
        <dbReference type="Proteomes" id="UP000184041"/>
    </source>
</evidence>
<keyword evidence="4" id="KW-1185">Reference proteome</keyword>
<dbReference type="AlphaFoldDB" id="A0A1M4W2R0"/>
<dbReference type="GO" id="GO:0005829">
    <property type="term" value="C:cytosol"/>
    <property type="evidence" value="ECO:0007669"/>
    <property type="project" value="TreeGrafter"/>
</dbReference>
<dbReference type="SUPFAM" id="SSF51556">
    <property type="entry name" value="Metallo-dependent hydrolases"/>
    <property type="match status" value="1"/>
</dbReference>
<dbReference type="PANTHER" id="PTHR11647:SF1">
    <property type="entry name" value="COLLAPSIN RESPONSE MEDIATOR PROTEIN"/>
    <property type="match status" value="1"/>
</dbReference>
<name>A0A1M4W2R0_9BACT</name>
<dbReference type="InterPro" id="IPR050378">
    <property type="entry name" value="Metallo-dep_Hydrolases_sf"/>
</dbReference>
<feature type="domain" description="Amidohydrolase 3" evidence="2">
    <location>
        <begin position="91"/>
        <end position="530"/>
    </location>
</feature>